<reference evidence="2" key="4">
    <citation type="journal article" date="2015" name="G3 (Bethesda)">
        <title>Genome sequences of three phytopathogenic species of the Magnaporthaceae family of fungi.</title>
        <authorList>
            <person name="Okagaki L.H."/>
            <person name="Nunes C.C."/>
            <person name="Sailsbery J."/>
            <person name="Clay B."/>
            <person name="Brown D."/>
            <person name="John T."/>
            <person name="Oh Y."/>
            <person name="Young N."/>
            <person name="Fitzgerald M."/>
            <person name="Haas B.J."/>
            <person name="Zeng Q."/>
            <person name="Young S."/>
            <person name="Adiconis X."/>
            <person name="Fan L."/>
            <person name="Levin J.Z."/>
            <person name="Mitchell T.K."/>
            <person name="Okubara P.A."/>
            <person name="Farman M.L."/>
            <person name="Kohn L.M."/>
            <person name="Birren B."/>
            <person name="Ma L.-J."/>
            <person name="Dean R.A."/>
        </authorList>
    </citation>
    <scope>NUCLEOTIDE SEQUENCE</scope>
    <source>
        <strain evidence="2">ATCC 64411 / 73-15</strain>
    </source>
</reference>
<dbReference type="Proteomes" id="UP000011715">
    <property type="component" value="Unassembled WGS sequence"/>
</dbReference>
<reference evidence="2" key="5">
    <citation type="submission" date="2015-06" db="UniProtKB">
        <authorList>
            <consortium name="EnsemblFungi"/>
        </authorList>
    </citation>
    <scope>IDENTIFICATION</scope>
    <source>
        <strain evidence="2">ATCC 64411</strain>
    </source>
</reference>
<organism evidence="2 3">
    <name type="scientific">Magnaporthiopsis poae (strain ATCC 64411 / 73-15)</name>
    <name type="common">Kentucky bluegrass fungus</name>
    <name type="synonym">Magnaporthe poae</name>
    <dbReference type="NCBI Taxonomy" id="644358"/>
    <lineage>
        <taxon>Eukaryota</taxon>
        <taxon>Fungi</taxon>
        <taxon>Dikarya</taxon>
        <taxon>Ascomycota</taxon>
        <taxon>Pezizomycotina</taxon>
        <taxon>Sordariomycetes</taxon>
        <taxon>Sordariomycetidae</taxon>
        <taxon>Magnaporthales</taxon>
        <taxon>Magnaporthaceae</taxon>
        <taxon>Magnaporthiopsis</taxon>
    </lineage>
</organism>
<dbReference type="EMBL" id="ADBL01000829">
    <property type="status" value="NOT_ANNOTATED_CDS"/>
    <property type="molecule type" value="Genomic_DNA"/>
</dbReference>
<gene>
    <name evidence="1" type="ORF">MAPG_03475</name>
</gene>
<evidence type="ECO:0000313" key="3">
    <source>
        <dbReference type="Proteomes" id="UP000011715"/>
    </source>
</evidence>
<accession>A0A0C4DU42</accession>
<reference evidence="3" key="2">
    <citation type="submission" date="2010-05" db="EMBL/GenBank/DDBJ databases">
        <title>The genome sequence of Magnaporthe poae strain ATCC 64411.</title>
        <authorList>
            <person name="Ma L.-J."/>
            <person name="Dead R."/>
            <person name="Young S."/>
            <person name="Zeng Q."/>
            <person name="Koehrsen M."/>
            <person name="Alvarado L."/>
            <person name="Berlin A."/>
            <person name="Chapman S.B."/>
            <person name="Chen Z."/>
            <person name="Freedman E."/>
            <person name="Gellesch M."/>
            <person name="Goldberg J."/>
            <person name="Griggs A."/>
            <person name="Gujja S."/>
            <person name="Heilman E.R."/>
            <person name="Heiman D."/>
            <person name="Hepburn T."/>
            <person name="Howarth C."/>
            <person name="Jen D."/>
            <person name="Larson L."/>
            <person name="Mehta T."/>
            <person name="Neiman D."/>
            <person name="Pearson M."/>
            <person name="Roberts A."/>
            <person name="Saif S."/>
            <person name="Shea T."/>
            <person name="Shenoy N."/>
            <person name="Sisk P."/>
            <person name="Stolte C."/>
            <person name="Sykes S."/>
            <person name="Walk T."/>
            <person name="White J."/>
            <person name="Yandava C."/>
            <person name="Haas B."/>
            <person name="Nusbaum C."/>
            <person name="Birren B."/>
        </authorList>
    </citation>
    <scope>NUCLEOTIDE SEQUENCE [LARGE SCALE GENOMIC DNA]</scope>
    <source>
        <strain evidence="3">ATCC 64411 / 73-15</strain>
    </source>
</reference>
<protein>
    <submittedName>
        <fullName evidence="1 2">Uncharacterized protein</fullName>
    </submittedName>
</protein>
<dbReference type="EnsemblFungi" id="MAPG_03475T0">
    <property type="protein sequence ID" value="MAPG_03475T0"/>
    <property type="gene ID" value="MAPG_03475"/>
</dbReference>
<evidence type="ECO:0000313" key="1">
    <source>
        <dbReference type="EMBL" id="KLU84433.1"/>
    </source>
</evidence>
<dbReference type="VEuPathDB" id="FungiDB:MAPG_03475"/>
<name>A0A0C4DU42_MAGP6</name>
<evidence type="ECO:0000313" key="2">
    <source>
        <dbReference type="EnsemblFungi" id="MAPG_03475T0"/>
    </source>
</evidence>
<reference evidence="1" key="1">
    <citation type="submission" date="2010-05" db="EMBL/GenBank/DDBJ databases">
        <title>The Genome Sequence of Magnaporthe poae strain ATCC 64411.</title>
        <authorList>
            <consortium name="The Broad Institute Genome Sequencing Platform"/>
            <consortium name="Broad Institute Genome Sequencing Center for Infectious Disease"/>
            <person name="Ma L.-J."/>
            <person name="Dead R."/>
            <person name="Young S."/>
            <person name="Zeng Q."/>
            <person name="Koehrsen M."/>
            <person name="Alvarado L."/>
            <person name="Berlin A."/>
            <person name="Chapman S.B."/>
            <person name="Chen Z."/>
            <person name="Freedman E."/>
            <person name="Gellesch M."/>
            <person name="Goldberg J."/>
            <person name="Griggs A."/>
            <person name="Gujja S."/>
            <person name="Heilman E.R."/>
            <person name="Heiman D."/>
            <person name="Hepburn T."/>
            <person name="Howarth C."/>
            <person name="Jen D."/>
            <person name="Larson L."/>
            <person name="Mehta T."/>
            <person name="Neiman D."/>
            <person name="Pearson M."/>
            <person name="Roberts A."/>
            <person name="Saif S."/>
            <person name="Shea T."/>
            <person name="Shenoy N."/>
            <person name="Sisk P."/>
            <person name="Stolte C."/>
            <person name="Sykes S."/>
            <person name="Walk T."/>
            <person name="White J."/>
            <person name="Yandava C."/>
            <person name="Haas B."/>
            <person name="Nusbaum C."/>
            <person name="Birren B."/>
        </authorList>
    </citation>
    <scope>NUCLEOTIDE SEQUENCE</scope>
    <source>
        <strain evidence="1">ATCC 64411</strain>
    </source>
</reference>
<proteinExistence type="predicted"/>
<dbReference type="EMBL" id="GL876967">
    <property type="protein sequence ID" value="KLU84433.1"/>
    <property type="molecule type" value="Genomic_DNA"/>
</dbReference>
<keyword evidence="3" id="KW-1185">Reference proteome</keyword>
<dbReference type="AlphaFoldDB" id="A0A0C4DU42"/>
<reference evidence="1" key="3">
    <citation type="submission" date="2011-03" db="EMBL/GenBank/DDBJ databases">
        <title>Annotation of Magnaporthe poae ATCC 64411.</title>
        <authorList>
            <person name="Ma L.-J."/>
            <person name="Dead R."/>
            <person name="Young S.K."/>
            <person name="Zeng Q."/>
            <person name="Gargeya S."/>
            <person name="Fitzgerald M."/>
            <person name="Haas B."/>
            <person name="Abouelleil A."/>
            <person name="Alvarado L."/>
            <person name="Arachchi H.M."/>
            <person name="Berlin A."/>
            <person name="Brown A."/>
            <person name="Chapman S.B."/>
            <person name="Chen Z."/>
            <person name="Dunbar C."/>
            <person name="Freedman E."/>
            <person name="Gearin G."/>
            <person name="Gellesch M."/>
            <person name="Goldberg J."/>
            <person name="Griggs A."/>
            <person name="Gujja S."/>
            <person name="Heiman D."/>
            <person name="Howarth C."/>
            <person name="Larson L."/>
            <person name="Lui A."/>
            <person name="MacDonald P.J.P."/>
            <person name="Mehta T."/>
            <person name="Montmayeur A."/>
            <person name="Murphy C."/>
            <person name="Neiman D."/>
            <person name="Pearson M."/>
            <person name="Priest M."/>
            <person name="Roberts A."/>
            <person name="Saif S."/>
            <person name="Shea T."/>
            <person name="Shenoy N."/>
            <person name="Sisk P."/>
            <person name="Stolte C."/>
            <person name="Sykes S."/>
            <person name="Yandava C."/>
            <person name="Wortman J."/>
            <person name="Nusbaum C."/>
            <person name="Birren B."/>
        </authorList>
    </citation>
    <scope>NUCLEOTIDE SEQUENCE</scope>
    <source>
        <strain evidence="1">ATCC 64411</strain>
    </source>
</reference>
<sequence>MGRVGMMLTSGLATEGISPQAETCPTGGNGPHRFFYIPKMPARQITERLWSFWTAQTPNAHGGCTGTWDTLAWHAEQPPAGGAIDAGVETP</sequence>